<dbReference type="InterPro" id="IPR036249">
    <property type="entry name" value="Thioredoxin-like_sf"/>
</dbReference>
<gene>
    <name evidence="5" type="ORF">HOC_07739</name>
</gene>
<evidence type="ECO:0000256" key="3">
    <source>
        <dbReference type="SAM" id="SignalP"/>
    </source>
</evidence>
<dbReference type="SUPFAM" id="SSF52833">
    <property type="entry name" value="Thioredoxin-like"/>
    <property type="match status" value="1"/>
</dbReference>
<dbReference type="RefSeq" id="WP_051624637.1">
    <property type="nucleotide sequence ID" value="NZ_ARYL01000009.1"/>
</dbReference>
<dbReference type="eggNOG" id="COG1651">
    <property type="taxonomic scope" value="Bacteria"/>
</dbReference>
<dbReference type="AlphaFoldDB" id="A0A059G8A8"/>
<feature type="chain" id="PRO_5001573663" evidence="3">
    <location>
        <begin position="25"/>
        <end position="223"/>
    </location>
</feature>
<name>A0A059G8A8_9PROT</name>
<comment type="caution">
    <text evidence="5">The sequence shown here is derived from an EMBL/GenBank/DDBJ whole genome shotgun (WGS) entry which is preliminary data.</text>
</comment>
<sequence>MMMERISRRTALAAVSALALVACSGSDNSPTSPKKSGSDPAAIGHAIGSADAPVTFIEYASPTCPACKYFHDSVLPEITEKYISTGKVRMVFREYPVHDIDVPAYAMALCAGDGKFFDVLDDMFEHQSGITDAARNGVLKAALVAIGERHGIADEAAFDACMSDEAIRNRLKATYDEAQKDGVDSTPTFIFDGQMSRFDGDIRTVEGFSAKLDSLLAGDTAGQ</sequence>
<dbReference type="EMBL" id="ARYL01000009">
    <property type="protein sequence ID" value="KDA03051.1"/>
    <property type="molecule type" value="Genomic_DNA"/>
</dbReference>
<comment type="function">
    <text evidence="1">May be required for disulfide bond formation in some proteins.</text>
</comment>
<evidence type="ECO:0000256" key="1">
    <source>
        <dbReference type="ARBA" id="ARBA00003565"/>
    </source>
</evidence>
<comment type="similarity">
    <text evidence="2">Belongs to the thioredoxin family. DsbA subfamily.</text>
</comment>
<dbReference type="Proteomes" id="UP000024942">
    <property type="component" value="Unassembled WGS sequence"/>
</dbReference>
<dbReference type="PANTHER" id="PTHR13887">
    <property type="entry name" value="GLUTATHIONE S-TRANSFERASE KAPPA"/>
    <property type="match status" value="1"/>
</dbReference>
<keyword evidence="6" id="KW-1185">Reference proteome</keyword>
<dbReference type="Pfam" id="PF13462">
    <property type="entry name" value="Thioredoxin_4"/>
    <property type="match status" value="1"/>
</dbReference>
<feature type="domain" description="Thioredoxin" evidence="4">
    <location>
        <begin position="9"/>
        <end position="217"/>
    </location>
</feature>
<dbReference type="PROSITE" id="PS51257">
    <property type="entry name" value="PROKAR_LIPOPROTEIN"/>
    <property type="match status" value="1"/>
</dbReference>
<organism evidence="5 6">
    <name type="scientific">Hyphomonas oceanitis SCH89</name>
    <dbReference type="NCBI Taxonomy" id="1280953"/>
    <lineage>
        <taxon>Bacteria</taxon>
        <taxon>Pseudomonadati</taxon>
        <taxon>Pseudomonadota</taxon>
        <taxon>Alphaproteobacteria</taxon>
        <taxon>Hyphomonadales</taxon>
        <taxon>Hyphomonadaceae</taxon>
        <taxon>Hyphomonas</taxon>
    </lineage>
</organism>
<evidence type="ECO:0000259" key="4">
    <source>
        <dbReference type="PROSITE" id="PS51352"/>
    </source>
</evidence>
<evidence type="ECO:0000313" key="5">
    <source>
        <dbReference type="EMBL" id="KDA03051.1"/>
    </source>
</evidence>
<proteinExistence type="inferred from homology"/>
<reference evidence="5 6" key="1">
    <citation type="journal article" date="2014" name="Antonie Van Leeuwenhoek">
        <title>Hyphomonas beringensis sp. nov. and Hyphomonas chukchiensis sp. nov., isolated from surface seawater of the Bering Sea and Chukchi Sea.</title>
        <authorList>
            <person name="Li C."/>
            <person name="Lai Q."/>
            <person name="Li G."/>
            <person name="Dong C."/>
            <person name="Wang J."/>
            <person name="Liao Y."/>
            <person name="Shao Z."/>
        </authorList>
    </citation>
    <scope>NUCLEOTIDE SEQUENCE [LARGE SCALE GENOMIC DNA]</scope>
    <source>
        <strain evidence="5 6">SCH89</strain>
    </source>
</reference>
<dbReference type="Gene3D" id="3.40.30.10">
    <property type="entry name" value="Glutaredoxin"/>
    <property type="match status" value="1"/>
</dbReference>
<dbReference type="InterPro" id="IPR012336">
    <property type="entry name" value="Thioredoxin-like_fold"/>
</dbReference>
<evidence type="ECO:0000256" key="2">
    <source>
        <dbReference type="ARBA" id="ARBA00005791"/>
    </source>
</evidence>
<evidence type="ECO:0000313" key="6">
    <source>
        <dbReference type="Proteomes" id="UP000024942"/>
    </source>
</evidence>
<dbReference type="InterPro" id="IPR013766">
    <property type="entry name" value="Thioredoxin_domain"/>
</dbReference>
<dbReference type="PANTHER" id="PTHR13887:SF56">
    <property type="entry name" value="THIOREDOXIN-LIKE REDUCTASE RV2466C"/>
    <property type="match status" value="1"/>
</dbReference>
<dbReference type="PROSITE" id="PS51352">
    <property type="entry name" value="THIOREDOXIN_2"/>
    <property type="match status" value="1"/>
</dbReference>
<dbReference type="PATRIC" id="fig|1280953.3.peg.1569"/>
<accession>A0A059G8A8</accession>
<keyword evidence="3" id="KW-0732">Signal</keyword>
<protein>
    <submittedName>
        <fullName evidence="5">DSBA-like thioredoxin domain-containing protein</fullName>
    </submittedName>
</protein>
<dbReference type="STRING" id="1280953.HOC_07739"/>
<feature type="signal peptide" evidence="3">
    <location>
        <begin position="1"/>
        <end position="24"/>
    </location>
</feature>